<evidence type="ECO:0000313" key="2">
    <source>
        <dbReference type="Proteomes" id="UP000007266"/>
    </source>
</evidence>
<sequence>MELYTDMVVVEEPPISPSPPPPQSPLVEPVFTRSITPL</sequence>
<reference evidence="1 2" key="1">
    <citation type="journal article" date="2008" name="Nature">
        <title>The genome of the model beetle and pest Tribolium castaneum.</title>
        <authorList>
            <consortium name="Tribolium Genome Sequencing Consortium"/>
            <person name="Richards S."/>
            <person name="Gibbs R.A."/>
            <person name="Weinstock G.M."/>
            <person name="Brown S.J."/>
            <person name="Denell R."/>
            <person name="Beeman R.W."/>
            <person name="Gibbs R."/>
            <person name="Beeman R.W."/>
            <person name="Brown S.J."/>
            <person name="Bucher G."/>
            <person name="Friedrich M."/>
            <person name="Grimmelikhuijzen C.J."/>
            <person name="Klingler M."/>
            <person name="Lorenzen M."/>
            <person name="Richards S."/>
            <person name="Roth S."/>
            <person name="Schroder R."/>
            <person name="Tautz D."/>
            <person name="Zdobnov E.M."/>
            <person name="Muzny D."/>
            <person name="Gibbs R.A."/>
            <person name="Weinstock G.M."/>
            <person name="Attaway T."/>
            <person name="Bell S."/>
            <person name="Buhay C.J."/>
            <person name="Chandrabose M.N."/>
            <person name="Chavez D."/>
            <person name="Clerk-Blankenburg K.P."/>
            <person name="Cree A."/>
            <person name="Dao M."/>
            <person name="Davis C."/>
            <person name="Chacko J."/>
            <person name="Dinh H."/>
            <person name="Dugan-Rocha S."/>
            <person name="Fowler G."/>
            <person name="Garner T.T."/>
            <person name="Garnes J."/>
            <person name="Gnirke A."/>
            <person name="Hawes A."/>
            <person name="Hernandez J."/>
            <person name="Hines S."/>
            <person name="Holder M."/>
            <person name="Hume J."/>
            <person name="Jhangiani S.N."/>
            <person name="Joshi V."/>
            <person name="Khan Z.M."/>
            <person name="Jackson L."/>
            <person name="Kovar C."/>
            <person name="Kowis A."/>
            <person name="Lee S."/>
            <person name="Lewis L.R."/>
            <person name="Margolis J."/>
            <person name="Morgan M."/>
            <person name="Nazareth L.V."/>
            <person name="Nguyen N."/>
            <person name="Okwuonu G."/>
            <person name="Parker D."/>
            <person name="Richards S."/>
            <person name="Ruiz S.J."/>
            <person name="Santibanez J."/>
            <person name="Savard J."/>
            <person name="Scherer S.E."/>
            <person name="Schneider B."/>
            <person name="Sodergren E."/>
            <person name="Tautz D."/>
            <person name="Vattahil S."/>
            <person name="Villasana D."/>
            <person name="White C.S."/>
            <person name="Wright R."/>
            <person name="Park Y."/>
            <person name="Beeman R.W."/>
            <person name="Lord J."/>
            <person name="Oppert B."/>
            <person name="Lorenzen M."/>
            <person name="Brown S."/>
            <person name="Wang L."/>
            <person name="Savard J."/>
            <person name="Tautz D."/>
            <person name="Richards S."/>
            <person name="Weinstock G."/>
            <person name="Gibbs R.A."/>
            <person name="Liu Y."/>
            <person name="Worley K."/>
            <person name="Weinstock G."/>
            <person name="Elsik C.G."/>
            <person name="Reese J.T."/>
            <person name="Elhaik E."/>
            <person name="Landan G."/>
            <person name="Graur D."/>
            <person name="Arensburger P."/>
            <person name="Atkinson P."/>
            <person name="Beeman R.W."/>
            <person name="Beidler J."/>
            <person name="Brown S.J."/>
            <person name="Demuth J.P."/>
            <person name="Drury D.W."/>
            <person name="Du Y.Z."/>
            <person name="Fujiwara H."/>
            <person name="Lorenzen M."/>
            <person name="Maselli V."/>
            <person name="Osanai M."/>
            <person name="Park Y."/>
            <person name="Robertson H.M."/>
            <person name="Tu Z."/>
            <person name="Wang J.J."/>
            <person name="Wang S."/>
            <person name="Richards S."/>
            <person name="Song H."/>
            <person name="Zhang L."/>
            <person name="Sodergren E."/>
            <person name="Werner D."/>
            <person name="Stanke M."/>
            <person name="Morgenstern B."/>
            <person name="Solovyev V."/>
            <person name="Kosarev P."/>
            <person name="Brown G."/>
            <person name="Chen H.C."/>
            <person name="Ermolaeva O."/>
            <person name="Hlavina W."/>
            <person name="Kapustin Y."/>
            <person name="Kiryutin B."/>
            <person name="Kitts P."/>
            <person name="Maglott D."/>
            <person name="Pruitt K."/>
            <person name="Sapojnikov V."/>
            <person name="Souvorov A."/>
            <person name="Mackey A.J."/>
            <person name="Waterhouse R.M."/>
            <person name="Wyder S."/>
            <person name="Zdobnov E.M."/>
            <person name="Zdobnov E.M."/>
            <person name="Wyder S."/>
            <person name="Kriventseva E.V."/>
            <person name="Kadowaki T."/>
            <person name="Bork P."/>
            <person name="Aranda M."/>
            <person name="Bao R."/>
            <person name="Beermann A."/>
            <person name="Berns N."/>
            <person name="Bolognesi R."/>
            <person name="Bonneton F."/>
            <person name="Bopp D."/>
            <person name="Brown S.J."/>
            <person name="Bucher G."/>
            <person name="Butts T."/>
            <person name="Chaumot A."/>
            <person name="Denell R.E."/>
            <person name="Ferrier D.E."/>
            <person name="Friedrich M."/>
            <person name="Gordon C.M."/>
            <person name="Jindra M."/>
            <person name="Klingler M."/>
            <person name="Lan Q."/>
            <person name="Lattorff H.M."/>
            <person name="Laudet V."/>
            <person name="von Levetsow C."/>
            <person name="Liu Z."/>
            <person name="Lutz R."/>
            <person name="Lynch J.A."/>
            <person name="da Fonseca R.N."/>
            <person name="Posnien N."/>
            <person name="Reuter R."/>
            <person name="Roth S."/>
            <person name="Savard J."/>
            <person name="Schinko J.B."/>
            <person name="Schmitt C."/>
            <person name="Schoppmeier M."/>
            <person name="Schroder R."/>
            <person name="Shippy T.D."/>
            <person name="Simonnet F."/>
            <person name="Marques-Souza H."/>
            <person name="Tautz D."/>
            <person name="Tomoyasu Y."/>
            <person name="Trauner J."/>
            <person name="Van der Zee M."/>
            <person name="Vervoort M."/>
            <person name="Wittkopp N."/>
            <person name="Wimmer E.A."/>
            <person name="Yang X."/>
            <person name="Jones A.K."/>
            <person name="Sattelle D.B."/>
            <person name="Ebert P.R."/>
            <person name="Nelson D."/>
            <person name="Scott J.G."/>
            <person name="Beeman R.W."/>
            <person name="Muthukrishnan S."/>
            <person name="Kramer K.J."/>
            <person name="Arakane Y."/>
            <person name="Beeman R.W."/>
            <person name="Zhu Q."/>
            <person name="Hogenkamp D."/>
            <person name="Dixit R."/>
            <person name="Oppert B."/>
            <person name="Jiang H."/>
            <person name="Zou Z."/>
            <person name="Marshall J."/>
            <person name="Elpidina E."/>
            <person name="Vinokurov K."/>
            <person name="Oppert C."/>
            <person name="Zou Z."/>
            <person name="Evans J."/>
            <person name="Lu Z."/>
            <person name="Zhao P."/>
            <person name="Sumathipala N."/>
            <person name="Altincicek B."/>
            <person name="Vilcinskas A."/>
            <person name="Williams M."/>
            <person name="Hultmark D."/>
            <person name="Hetru C."/>
            <person name="Jiang H."/>
            <person name="Grimmelikhuijzen C.J."/>
            <person name="Hauser F."/>
            <person name="Cazzamali G."/>
            <person name="Williamson M."/>
            <person name="Park Y."/>
            <person name="Li B."/>
            <person name="Tanaka Y."/>
            <person name="Predel R."/>
            <person name="Neupert S."/>
            <person name="Schachtner J."/>
            <person name="Verleyen P."/>
            <person name="Raible F."/>
            <person name="Bork P."/>
            <person name="Friedrich M."/>
            <person name="Walden K.K."/>
            <person name="Robertson H.M."/>
            <person name="Angeli S."/>
            <person name="Foret S."/>
            <person name="Bucher G."/>
            <person name="Schuetz S."/>
            <person name="Maleszka R."/>
            <person name="Wimmer E.A."/>
            <person name="Beeman R.W."/>
            <person name="Lorenzen M."/>
            <person name="Tomoyasu Y."/>
            <person name="Miller S.C."/>
            <person name="Grossmann D."/>
            <person name="Bucher G."/>
        </authorList>
    </citation>
    <scope>NUCLEOTIDE SEQUENCE [LARGE SCALE GENOMIC DNA]</scope>
    <source>
        <strain evidence="1 2">Georgia GA2</strain>
    </source>
</reference>
<accession>A0A139W981</accession>
<dbReference type="Proteomes" id="UP000007266">
    <property type="component" value="Unassembled WGS sequence"/>
</dbReference>
<dbReference type="InParanoid" id="A0A139W981"/>
<keyword evidence="2" id="KW-1185">Reference proteome</keyword>
<organism evidence="1 2">
    <name type="scientific">Tribolium castaneum</name>
    <name type="common">Red flour beetle</name>
    <dbReference type="NCBI Taxonomy" id="7070"/>
    <lineage>
        <taxon>Eukaryota</taxon>
        <taxon>Metazoa</taxon>
        <taxon>Ecdysozoa</taxon>
        <taxon>Arthropoda</taxon>
        <taxon>Hexapoda</taxon>
        <taxon>Insecta</taxon>
        <taxon>Pterygota</taxon>
        <taxon>Neoptera</taxon>
        <taxon>Endopterygota</taxon>
        <taxon>Coleoptera</taxon>
        <taxon>Polyphaga</taxon>
        <taxon>Cucujiformia</taxon>
        <taxon>Tenebrionidae</taxon>
        <taxon>Tenebrionidae incertae sedis</taxon>
        <taxon>Tribolium</taxon>
    </lineage>
</organism>
<evidence type="ECO:0000313" key="1">
    <source>
        <dbReference type="EMBL" id="KXZ75847.1"/>
    </source>
</evidence>
<dbReference type="AlphaFoldDB" id="A0A139W981"/>
<proteinExistence type="predicted"/>
<reference evidence="1 2" key="2">
    <citation type="journal article" date="2010" name="Nucleic Acids Res.">
        <title>BeetleBase in 2010: revisions to provide comprehensive genomic information for Tribolium castaneum.</title>
        <authorList>
            <person name="Kim H.S."/>
            <person name="Murphy T."/>
            <person name="Xia J."/>
            <person name="Caragea D."/>
            <person name="Park Y."/>
            <person name="Beeman R.W."/>
            <person name="Lorenzen M.D."/>
            <person name="Butcher S."/>
            <person name="Manak J.R."/>
            <person name="Brown S.J."/>
        </authorList>
    </citation>
    <scope>NUCLEOTIDE SEQUENCE [LARGE SCALE GENOMIC DNA]</scope>
    <source>
        <strain evidence="1 2">Georgia GA2</strain>
    </source>
</reference>
<gene>
    <name evidence="1" type="primary">AUGUSTUS-3.0.2_30944</name>
    <name evidence="1" type="ORF">TcasGA2_TC030944</name>
</gene>
<protein>
    <submittedName>
        <fullName evidence="1">Uncharacterized protein</fullName>
    </submittedName>
</protein>
<name>A0A139W981_TRICA</name>
<dbReference type="EMBL" id="KQ972619">
    <property type="protein sequence ID" value="KXZ75847.1"/>
    <property type="molecule type" value="Genomic_DNA"/>
</dbReference>